<feature type="coiled-coil region" evidence="10">
    <location>
        <begin position="154"/>
        <end position="181"/>
    </location>
</feature>
<evidence type="ECO:0000256" key="11">
    <source>
        <dbReference type="SAM" id="MobiDB-lite"/>
    </source>
</evidence>
<dbReference type="SMART" id="SM00415">
    <property type="entry name" value="HSF"/>
    <property type="match status" value="1"/>
</dbReference>
<dbReference type="Proteomes" id="UP001327560">
    <property type="component" value="Chromosome 1"/>
</dbReference>
<sequence>MKKKKRNSIGGCHGGGGPAPFLVKTHKIVEDGDTDDVISWGEKGTSFVVWKPAEFAGDLLPVHFKHNNFSSFVRQLNTYGFHKVVTDRWEFANDKFRRGEQRLLREIRRRKAATERTKHHPPPPSLSNSAEAAHTSFTIIASSLPLPPSPLHLSLELTSENEQLRKEHQILTAELALAKTQYDELITALANVIDVEKLDFDDVSKLDDDALSEAMTCKKVQGEGHGLKLFGVLVKEIESGERKR</sequence>
<dbReference type="InterPro" id="IPR036388">
    <property type="entry name" value="WH-like_DNA-bd_sf"/>
</dbReference>
<dbReference type="GO" id="GO:0006357">
    <property type="term" value="P:regulation of transcription by RNA polymerase II"/>
    <property type="evidence" value="ECO:0007669"/>
    <property type="project" value="TreeGrafter"/>
</dbReference>
<dbReference type="AlphaFoldDB" id="A0AAQ3JSU3"/>
<feature type="region of interest" description="Disordered" evidence="11">
    <location>
        <begin position="111"/>
        <end position="130"/>
    </location>
</feature>
<dbReference type="GO" id="GO:0000978">
    <property type="term" value="F:RNA polymerase II cis-regulatory region sequence-specific DNA binding"/>
    <property type="evidence" value="ECO:0007669"/>
    <property type="project" value="TreeGrafter"/>
</dbReference>
<evidence type="ECO:0000256" key="4">
    <source>
        <dbReference type="ARBA" id="ARBA00023015"/>
    </source>
</evidence>
<evidence type="ECO:0000256" key="7">
    <source>
        <dbReference type="ARBA" id="ARBA00023163"/>
    </source>
</evidence>
<keyword evidence="5" id="KW-0346">Stress response</keyword>
<evidence type="ECO:0000256" key="3">
    <source>
        <dbReference type="ARBA" id="ARBA00022553"/>
    </source>
</evidence>
<evidence type="ECO:0000256" key="2">
    <source>
        <dbReference type="ARBA" id="ARBA00011233"/>
    </source>
</evidence>
<keyword evidence="14" id="KW-1185">Reference proteome</keyword>
<dbReference type="PANTHER" id="PTHR10015">
    <property type="entry name" value="HEAT SHOCK TRANSCRIPTION FACTOR"/>
    <property type="match status" value="1"/>
</dbReference>
<keyword evidence="3" id="KW-0597">Phosphoprotein</keyword>
<feature type="domain" description="HSF-type DNA-binding" evidence="12">
    <location>
        <begin position="60"/>
        <end position="84"/>
    </location>
</feature>
<dbReference type="EMBL" id="CP136890">
    <property type="protein sequence ID" value="WOK94304.1"/>
    <property type="molecule type" value="Genomic_DNA"/>
</dbReference>
<dbReference type="GO" id="GO:0005634">
    <property type="term" value="C:nucleus"/>
    <property type="evidence" value="ECO:0007669"/>
    <property type="project" value="UniProtKB-SubCell"/>
</dbReference>
<dbReference type="PANTHER" id="PTHR10015:SF285">
    <property type="entry name" value="HEAT STRESS TRANSCRIPTION FACTOR B-3"/>
    <property type="match status" value="1"/>
</dbReference>
<evidence type="ECO:0000256" key="9">
    <source>
        <dbReference type="RuleBase" id="RU004020"/>
    </source>
</evidence>
<keyword evidence="8" id="KW-0539">Nucleus</keyword>
<evidence type="ECO:0000256" key="1">
    <source>
        <dbReference type="ARBA" id="ARBA00004123"/>
    </source>
</evidence>
<evidence type="ECO:0000259" key="12">
    <source>
        <dbReference type="PROSITE" id="PS00434"/>
    </source>
</evidence>
<comment type="similarity">
    <text evidence="9">Belongs to the HSF family.</text>
</comment>
<keyword evidence="6" id="KW-0238">DNA-binding</keyword>
<evidence type="ECO:0000256" key="6">
    <source>
        <dbReference type="ARBA" id="ARBA00023125"/>
    </source>
</evidence>
<keyword evidence="7" id="KW-0804">Transcription</keyword>
<dbReference type="InterPro" id="IPR036390">
    <property type="entry name" value="WH_DNA-bd_sf"/>
</dbReference>
<dbReference type="SUPFAM" id="SSF46785">
    <property type="entry name" value="Winged helix' DNA-binding domain"/>
    <property type="match status" value="1"/>
</dbReference>
<comment type="subunit">
    <text evidence="2">Homotrimer.</text>
</comment>
<dbReference type="Pfam" id="PF00447">
    <property type="entry name" value="HSF_DNA-bind"/>
    <property type="match status" value="1"/>
</dbReference>
<accession>A0AAQ3JSU3</accession>
<dbReference type="PRINTS" id="PR00056">
    <property type="entry name" value="HSFDOMAIN"/>
</dbReference>
<evidence type="ECO:0000313" key="13">
    <source>
        <dbReference type="EMBL" id="WOK94304.1"/>
    </source>
</evidence>
<dbReference type="GO" id="GO:0003700">
    <property type="term" value="F:DNA-binding transcription factor activity"/>
    <property type="evidence" value="ECO:0007669"/>
    <property type="project" value="InterPro"/>
</dbReference>
<dbReference type="PROSITE" id="PS00434">
    <property type="entry name" value="HSF_DOMAIN"/>
    <property type="match status" value="1"/>
</dbReference>
<gene>
    <name evidence="13" type="ORF">Cni_G03006</name>
</gene>
<evidence type="ECO:0000256" key="5">
    <source>
        <dbReference type="ARBA" id="ARBA00023016"/>
    </source>
</evidence>
<evidence type="ECO:0000256" key="8">
    <source>
        <dbReference type="ARBA" id="ARBA00023242"/>
    </source>
</evidence>
<evidence type="ECO:0000313" key="14">
    <source>
        <dbReference type="Proteomes" id="UP001327560"/>
    </source>
</evidence>
<name>A0AAQ3JSU3_9LILI</name>
<dbReference type="FunFam" id="1.10.10.10:FF:000037">
    <property type="entry name" value="Heat stress transcription factor B-4"/>
    <property type="match status" value="1"/>
</dbReference>
<evidence type="ECO:0000256" key="10">
    <source>
        <dbReference type="SAM" id="Coils"/>
    </source>
</evidence>
<keyword evidence="4" id="KW-0805">Transcription regulation</keyword>
<proteinExistence type="inferred from homology"/>
<comment type="subcellular location">
    <subcellularLocation>
        <location evidence="1">Nucleus</location>
    </subcellularLocation>
</comment>
<organism evidence="13 14">
    <name type="scientific">Canna indica</name>
    <name type="common">Indian-shot</name>
    <dbReference type="NCBI Taxonomy" id="4628"/>
    <lineage>
        <taxon>Eukaryota</taxon>
        <taxon>Viridiplantae</taxon>
        <taxon>Streptophyta</taxon>
        <taxon>Embryophyta</taxon>
        <taxon>Tracheophyta</taxon>
        <taxon>Spermatophyta</taxon>
        <taxon>Magnoliopsida</taxon>
        <taxon>Liliopsida</taxon>
        <taxon>Zingiberales</taxon>
        <taxon>Cannaceae</taxon>
        <taxon>Canna</taxon>
    </lineage>
</organism>
<protein>
    <recommendedName>
        <fullName evidence="12">HSF-type DNA-binding domain-containing protein</fullName>
    </recommendedName>
</protein>
<keyword evidence="10" id="KW-0175">Coiled coil</keyword>
<dbReference type="Gene3D" id="1.10.10.10">
    <property type="entry name" value="Winged helix-like DNA-binding domain superfamily/Winged helix DNA-binding domain"/>
    <property type="match status" value="1"/>
</dbReference>
<dbReference type="InterPro" id="IPR000232">
    <property type="entry name" value="HSF_DNA-bd"/>
</dbReference>
<reference evidence="13 14" key="1">
    <citation type="submission" date="2023-10" db="EMBL/GenBank/DDBJ databases">
        <title>Chromosome-scale genome assembly provides insights into flower coloration mechanisms of Canna indica.</title>
        <authorList>
            <person name="Li C."/>
        </authorList>
    </citation>
    <scope>NUCLEOTIDE SEQUENCE [LARGE SCALE GENOMIC DNA]</scope>
    <source>
        <tissue evidence="13">Flower</tissue>
    </source>
</reference>